<dbReference type="InterPro" id="IPR023137">
    <property type="entry name" value="BrxA_sf"/>
</dbReference>
<gene>
    <name evidence="1" type="ORF">SDC9_192055</name>
</gene>
<protein>
    <recommendedName>
        <fullName evidence="2">DUF1819 domain-containing protein</fullName>
    </recommendedName>
</protein>
<sequence length="128" mass="14805">MKIFLDGDLSTQKIIILIAVAKQNSLFYEFLYQVYREKVIIGVCELNDIDINIFFKNKQDQSEDVASWTDTTLKRLRSTYMNFMVDAGLLTINGKKKELTPPVMDITLEHYFKYNGEIQLIKAITGVN</sequence>
<accession>A0A645HZY8</accession>
<reference evidence="1" key="1">
    <citation type="submission" date="2019-08" db="EMBL/GenBank/DDBJ databases">
        <authorList>
            <person name="Kucharzyk K."/>
            <person name="Murdoch R.W."/>
            <person name="Higgins S."/>
            <person name="Loffler F."/>
        </authorList>
    </citation>
    <scope>NUCLEOTIDE SEQUENCE</scope>
</reference>
<dbReference type="Gene3D" id="1.10.3540.10">
    <property type="entry name" value="uncharacterized protein from magnetospirillum magneticum domain"/>
    <property type="match status" value="1"/>
</dbReference>
<organism evidence="1">
    <name type="scientific">bioreactor metagenome</name>
    <dbReference type="NCBI Taxonomy" id="1076179"/>
    <lineage>
        <taxon>unclassified sequences</taxon>
        <taxon>metagenomes</taxon>
        <taxon>ecological metagenomes</taxon>
    </lineage>
</organism>
<dbReference type="Pfam" id="PF08849">
    <property type="entry name" value="BrxA"/>
    <property type="match status" value="1"/>
</dbReference>
<dbReference type="EMBL" id="VSSQ01103633">
    <property type="protein sequence ID" value="MPN44490.1"/>
    <property type="molecule type" value="Genomic_DNA"/>
</dbReference>
<evidence type="ECO:0008006" key="2">
    <source>
        <dbReference type="Google" id="ProtNLM"/>
    </source>
</evidence>
<name>A0A645HZY8_9ZZZZ</name>
<evidence type="ECO:0000313" key="1">
    <source>
        <dbReference type="EMBL" id="MPN44490.1"/>
    </source>
</evidence>
<proteinExistence type="predicted"/>
<dbReference type="AlphaFoldDB" id="A0A645HZY8"/>
<dbReference type="InterPro" id="IPR014948">
    <property type="entry name" value="BrxA"/>
</dbReference>
<comment type="caution">
    <text evidence="1">The sequence shown here is derived from an EMBL/GenBank/DDBJ whole genome shotgun (WGS) entry which is preliminary data.</text>
</comment>